<organism evidence="2 3">
    <name type="scientific">Knufia fluminis</name>
    <dbReference type="NCBI Taxonomy" id="191047"/>
    <lineage>
        <taxon>Eukaryota</taxon>
        <taxon>Fungi</taxon>
        <taxon>Dikarya</taxon>
        <taxon>Ascomycota</taxon>
        <taxon>Pezizomycotina</taxon>
        <taxon>Eurotiomycetes</taxon>
        <taxon>Chaetothyriomycetidae</taxon>
        <taxon>Chaetothyriales</taxon>
        <taxon>Trichomeriaceae</taxon>
        <taxon>Knufia</taxon>
    </lineage>
</organism>
<keyword evidence="3" id="KW-1185">Reference proteome</keyword>
<dbReference type="Proteomes" id="UP001316803">
    <property type="component" value="Unassembled WGS sequence"/>
</dbReference>
<protein>
    <recommendedName>
        <fullName evidence="4">DUF924-domain-containing protein</fullName>
    </recommendedName>
</protein>
<feature type="region of interest" description="Disordered" evidence="1">
    <location>
        <begin position="208"/>
        <end position="230"/>
    </location>
</feature>
<evidence type="ECO:0000313" key="3">
    <source>
        <dbReference type="Proteomes" id="UP001316803"/>
    </source>
</evidence>
<reference evidence="2 3" key="1">
    <citation type="submission" date="2022-12" db="EMBL/GenBank/DDBJ databases">
        <title>Genomic features and morphological characterization of a novel Knufia sp. strain isolated from spacecraft assembly facility.</title>
        <authorList>
            <person name="Teixeira M."/>
            <person name="Chander A.M."/>
            <person name="Stajich J.E."/>
            <person name="Venkateswaran K."/>
        </authorList>
    </citation>
    <scope>NUCLEOTIDE SEQUENCE [LARGE SCALE GENOMIC DNA]</scope>
    <source>
        <strain evidence="2 3">FJI-L2-BK-P2</strain>
    </source>
</reference>
<evidence type="ECO:0000256" key="1">
    <source>
        <dbReference type="SAM" id="MobiDB-lite"/>
    </source>
</evidence>
<gene>
    <name evidence="2" type="ORF">OHC33_004267</name>
</gene>
<proteinExistence type="predicted"/>
<comment type="caution">
    <text evidence="2">The sequence shown here is derived from an EMBL/GenBank/DDBJ whole genome shotgun (WGS) entry which is preliminary data.</text>
</comment>
<evidence type="ECO:0008006" key="4">
    <source>
        <dbReference type="Google" id="ProtNLM"/>
    </source>
</evidence>
<dbReference type="Gene3D" id="1.20.58.320">
    <property type="entry name" value="TPR-like"/>
    <property type="match status" value="1"/>
</dbReference>
<evidence type="ECO:0000313" key="2">
    <source>
        <dbReference type="EMBL" id="KAK5954545.1"/>
    </source>
</evidence>
<name>A0AAN8I9M6_9EURO</name>
<accession>A0AAN8I9M6</accession>
<dbReference type="Pfam" id="PF06041">
    <property type="entry name" value="DUF924"/>
    <property type="match status" value="1"/>
</dbReference>
<dbReference type="InterPro" id="IPR010323">
    <property type="entry name" value="DUF924"/>
</dbReference>
<dbReference type="Gene3D" id="1.25.40.10">
    <property type="entry name" value="Tetratricopeptide repeat domain"/>
    <property type="match status" value="1"/>
</dbReference>
<dbReference type="InterPro" id="IPR011990">
    <property type="entry name" value="TPR-like_helical_dom_sf"/>
</dbReference>
<dbReference type="AlphaFoldDB" id="A0AAN8I9M6"/>
<dbReference type="EMBL" id="JAKLMC020000008">
    <property type="protein sequence ID" value="KAK5954545.1"/>
    <property type="molecule type" value="Genomic_DNA"/>
</dbReference>
<sequence>MTSANSPDPAIKEVLDFWFALEPKQWFQESEQLDEPITHRFGELVEKARLTDELDSTWLATPSGSLAMIILLDQFTRNIFRPGKHPNPGLSWSGDAKALQIAAQSIAKGYDKAIQTEYTSHDSKGAHHRYFFYMPFEHAEDLPSQIASCALFNNMKHEVEANRLRKQLAGEEETEHEKELVKWLGIAIPVAEKHRDCVAQIGRFPRRNEPLGRETTEAERKFLEEHPGGW</sequence>
<dbReference type="SUPFAM" id="SSF48452">
    <property type="entry name" value="TPR-like"/>
    <property type="match status" value="1"/>
</dbReference>